<evidence type="ECO:0000259" key="5">
    <source>
        <dbReference type="Pfam" id="PF08100"/>
    </source>
</evidence>
<dbReference type="CDD" id="cd02440">
    <property type="entry name" value="AdoMet_MTases"/>
    <property type="match status" value="1"/>
</dbReference>
<dbReference type="PROSITE" id="PS51683">
    <property type="entry name" value="SAM_OMT_II"/>
    <property type="match status" value="1"/>
</dbReference>
<keyword evidence="1 6" id="KW-0489">Methyltransferase</keyword>
<dbReference type="InterPro" id="IPR016461">
    <property type="entry name" value="COMT-like"/>
</dbReference>
<protein>
    <submittedName>
        <fullName evidence="6 8">O-methyltransferase</fullName>
    </submittedName>
</protein>
<dbReference type="GeneID" id="54459183"/>
<dbReference type="EMBL" id="MU003715">
    <property type="protein sequence ID" value="KAF2804125.1"/>
    <property type="molecule type" value="Genomic_DNA"/>
</dbReference>
<feature type="domain" description="O-methyltransferase dimerisation" evidence="5">
    <location>
        <begin position="102"/>
        <end position="169"/>
    </location>
</feature>
<dbReference type="InterPro" id="IPR001077">
    <property type="entry name" value="COMT_C"/>
</dbReference>
<dbReference type="SUPFAM" id="SSF46785">
    <property type="entry name" value="Winged helix' DNA-binding domain"/>
    <property type="match status" value="1"/>
</dbReference>
<evidence type="ECO:0000259" key="4">
    <source>
        <dbReference type="Pfam" id="PF00891"/>
    </source>
</evidence>
<dbReference type="SUPFAM" id="SSF53335">
    <property type="entry name" value="S-adenosyl-L-methionine-dependent methyltransferases"/>
    <property type="match status" value="1"/>
</dbReference>
<proteinExistence type="predicted"/>
<dbReference type="GO" id="GO:0032259">
    <property type="term" value="P:methylation"/>
    <property type="evidence" value="ECO:0007669"/>
    <property type="project" value="UniProtKB-KW"/>
</dbReference>
<feature type="domain" description="O-methyltransferase C-terminal" evidence="4">
    <location>
        <begin position="209"/>
        <end position="420"/>
    </location>
</feature>
<keyword evidence="7" id="KW-1185">Reference proteome</keyword>
<keyword evidence="3" id="KW-0949">S-adenosyl-L-methionine</keyword>
<evidence type="ECO:0000256" key="1">
    <source>
        <dbReference type="ARBA" id="ARBA00022603"/>
    </source>
</evidence>
<evidence type="ECO:0000313" key="8">
    <source>
        <dbReference type="RefSeq" id="XP_033571089.1"/>
    </source>
</evidence>
<dbReference type="Gene3D" id="1.10.10.10">
    <property type="entry name" value="Winged helix-like DNA-binding domain superfamily/Winged helix DNA-binding domain"/>
    <property type="match status" value="1"/>
</dbReference>
<sequence length="444" mass="48709">MTTNAINGTNGTKHVNETSSPSTDILTLALDIVDNAANIKTLLASQGLPSPSFEPDSAEIPDTPEQAALRSRLVASLDDLKLLVVGPRRTVRSLICFSNDLAAFQVAFEFGFFTIVPESEDGIAVEKIARQAGMDASRARQVLRLLCTHRVFREVKEGWFAHTAMSAVFKRDENLRAAGHFGMDEIFKAASSTSDTIKASPHKSDVEHSPFRTRLGASMFEYYEQHPDHAARFAKAMAVDRKPSALADLFPWDTLNGTVVDVGGGSGHIAIALAHRFPHLNFLVQDGVPDMLVQGRRLLEAEDPAVAGRIELLEQDFFKPQPPPERLTTRGPVAGFFLRHVFHNWSDADSVRIARALVPALEAAAPETPLIISDRVLPSLGSGVPLHEERGMRQMDVMMMVELGAKERTKVEWEALFKAADERLVVKKVHGQGASSIVEVVLRK</sequence>
<reference evidence="8" key="2">
    <citation type="submission" date="2020-04" db="EMBL/GenBank/DDBJ databases">
        <authorList>
            <consortium name="NCBI Genome Project"/>
        </authorList>
    </citation>
    <scope>NUCLEOTIDE SEQUENCE</scope>
    <source>
        <strain evidence="8">CBS 304.34</strain>
    </source>
</reference>
<dbReference type="AlphaFoldDB" id="A0A6A6Y7G3"/>
<organism evidence="6">
    <name type="scientific">Mytilinidion resinicola</name>
    <dbReference type="NCBI Taxonomy" id="574789"/>
    <lineage>
        <taxon>Eukaryota</taxon>
        <taxon>Fungi</taxon>
        <taxon>Dikarya</taxon>
        <taxon>Ascomycota</taxon>
        <taxon>Pezizomycotina</taxon>
        <taxon>Dothideomycetes</taxon>
        <taxon>Pleosporomycetidae</taxon>
        <taxon>Mytilinidiales</taxon>
        <taxon>Mytilinidiaceae</taxon>
        <taxon>Mytilinidion</taxon>
    </lineage>
</organism>
<dbReference type="PANTHER" id="PTHR43712:SF12">
    <property type="entry name" value="STERIGMATOCYSTIN 8-O-METHYLTRANSFERASE"/>
    <property type="match status" value="1"/>
</dbReference>
<dbReference type="RefSeq" id="XP_033571089.1">
    <property type="nucleotide sequence ID" value="XM_033718290.1"/>
</dbReference>
<name>A0A6A6Y7G3_9PEZI</name>
<dbReference type="InterPro" id="IPR012967">
    <property type="entry name" value="COMT_dimerisation"/>
</dbReference>
<dbReference type="Gene3D" id="3.40.50.150">
    <property type="entry name" value="Vaccinia Virus protein VP39"/>
    <property type="match status" value="1"/>
</dbReference>
<dbReference type="PANTHER" id="PTHR43712">
    <property type="entry name" value="PUTATIVE (AFU_ORTHOLOGUE AFUA_4G14580)-RELATED"/>
    <property type="match status" value="1"/>
</dbReference>
<dbReference type="OrthoDB" id="2410195at2759"/>
<dbReference type="Pfam" id="PF00891">
    <property type="entry name" value="Methyltransf_2"/>
    <property type="match status" value="1"/>
</dbReference>
<keyword evidence="2 6" id="KW-0808">Transferase</keyword>
<gene>
    <name evidence="6 8" type="ORF">BDZ99DRAFT_452688</name>
</gene>
<accession>A0A6A6Y7G3</accession>
<evidence type="ECO:0000256" key="2">
    <source>
        <dbReference type="ARBA" id="ARBA00022679"/>
    </source>
</evidence>
<evidence type="ECO:0000256" key="3">
    <source>
        <dbReference type="ARBA" id="ARBA00022691"/>
    </source>
</evidence>
<reference evidence="6 8" key="1">
    <citation type="journal article" date="2020" name="Stud. Mycol.">
        <title>101 Dothideomycetes genomes: a test case for predicting lifestyles and emergence of pathogens.</title>
        <authorList>
            <person name="Haridas S."/>
            <person name="Albert R."/>
            <person name="Binder M."/>
            <person name="Bloem J."/>
            <person name="Labutti K."/>
            <person name="Salamov A."/>
            <person name="Andreopoulos B."/>
            <person name="Baker S."/>
            <person name="Barry K."/>
            <person name="Bills G."/>
            <person name="Bluhm B."/>
            <person name="Cannon C."/>
            <person name="Castanera R."/>
            <person name="Culley D."/>
            <person name="Daum C."/>
            <person name="Ezra D."/>
            <person name="Gonzalez J."/>
            <person name="Henrissat B."/>
            <person name="Kuo A."/>
            <person name="Liang C."/>
            <person name="Lipzen A."/>
            <person name="Lutzoni F."/>
            <person name="Magnuson J."/>
            <person name="Mondo S."/>
            <person name="Nolan M."/>
            <person name="Ohm R."/>
            <person name="Pangilinan J."/>
            <person name="Park H.-J."/>
            <person name="Ramirez L."/>
            <person name="Alfaro M."/>
            <person name="Sun H."/>
            <person name="Tritt A."/>
            <person name="Yoshinaga Y."/>
            <person name="Zwiers L.-H."/>
            <person name="Turgeon B."/>
            <person name="Goodwin S."/>
            <person name="Spatafora J."/>
            <person name="Crous P."/>
            <person name="Grigoriev I."/>
        </authorList>
    </citation>
    <scope>NUCLEOTIDE SEQUENCE</scope>
    <source>
        <strain evidence="6 8">CBS 304.34</strain>
    </source>
</reference>
<dbReference type="Proteomes" id="UP000504636">
    <property type="component" value="Unplaced"/>
</dbReference>
<dbReference type="InterPro" id="IPR036388">
    <property type="entry name" value="WH-like_DNA-bd_sf"/>
</dbReference>
<reference evidence="8" key="3">
    <citation type="submission" date="2025-04" db="UniProtKB">
        <authorList>
            <consortium name="RefSeq"/>
        </authorList>
    </citation>
    <scope>IDENTIFICATION</scope>
    <source>
        <strain evidence="8">CBS 304.34</strain>
    </source>
</reference>
<dbReference type="InterPro" id="IPR036390">
    <property type="entry name" value="WH_DNA-bd_sf"/>
</dbReference>
<evidence type="ECO:0000313" key="7">
    <source>
        <dbReference type="Proteomes" id="UP000504636"/>
    </source>
</evidence>
<dbReference type="Pfam" id="PF08100">
    <property type="entry name" value="Dimerisation"/>
    <property type="match status" value="1"/>
</dbReference>
<dbReference type="InterPro" id="IPR029063">
    <property type="entry name" value="SAM-dependent_MTases_sf"/>
</dbReference>
<evidence type="ECO:0000313" key="6">
    <source>
        <dbReference type="EMBL" id="KAF2804125.1"/>
    </source>
</evidence>
<dbReference type="GO" id="GO:0008171">
    <property type="term" value="F:O-methyltransferase activity"/>
    <property type="evidence" value="ECO:0007669"/>
    <property type="project" value="InterPro"/>
</dbReference>